<comment type="caution">
    <text evidence="1">The sequence shown here is derived from an EMBL/GenBank/DDBJ whole genome shotgun (WGS) entry which is preliminary data.</text>
</comment>
<dbReference type="RefSeq" id="WP_126659180.1">
    <property type="nucleotide sequence ID" value="NZ_RYYR01000012.1"/>
</dbReference>
<dbReference type="EMBL" id="RYYR01000012">
    <property type="protein sequence ID" value="RUL52075.1"/>
    <property type="molecule type" value="Genomic_DNA"/>
</dbReference>
<gene>
    <name evidence="1" type="ORF">EK386_10795</name>
</gene>
<keyword evidence="2" id="KW-1185">Reference proteome</keyword>
<protein>
    <submittedName>
        <fullName evidence="1">Uncharacterized protein</fullName>
    </submittedName>
</protein>
<sequence length="145" mass="17961">MYSHKQVALSLERQHSRHVKHYYRAITDVNLELAKIHKQIEFNINKELYKHVTDYVNQYISYTTIWNIKFVYNLESPEVLLMQIFHLEYIFMHEPANAFIKERRILNEQKERFNQLKPYTKEHVQLRRQKMLHFINEYEKNPTKH</sequence>
<evidence type="ECO:0000313" key="2">
    <source>
        <dbReference type="Proteomes" id="UP000287910"/>
    </source>
</evidence>
<dbReference type="AlphaFoldDB" id="A0A432LBS8"/>
<organism evidence="1 2">
    <name type="scientific">Lysinibacillus antri</name>
    <dbReference type="NCBI Taxonomy" id="2498145"/>
    <lineage>
        <taxon>Bacteria</taxon>
        <taxon>Bacillati</taxon>
        <taxon>Bacillota</taxon>
        <taxon>Bacilli</taxon>
        <taxon>Bacillales</taxon>
        <taxon>Bacillaceae</taxon>
        <taxon>Lysinibacillus</taxon>
    </lineage>
</organism>
<name>A0A432LBS8_9BACI</name>
<proteinExistence type="predicted"/>
<evidence type="ECO:0000313" key="1">
    <source>
        <dbReference type="EMBL" id="RUL52075.1"/>
    </source>
</evidence>
<accession>A0A432LBS8</accession>
<reference evidence="1 2" key="1">
    <citation type="submission" date="2018-12" db="EMBL/GenBank/DDBJ databases">
        <title>Lysinibacillus antri sp. nov., isolated from a cave soil.</title>
        <authorList>
            <person name="Narsing Rao M.P."/>
            <person name="Zhang H."/>
            <person name="Dong Z.-Y."/>
            <person name="Niu X.-K."/>
            <person name="Zhang K."/>
            <person name="Fang B.-Z."/>
            <person name="Kang Y.-Q."/>
            <person name="Xiao M."/>
            <person name="Li W.-J."/>
        </authorList>
    </citation>
    <scope>NUCLEOTIDE SEQUENCE [LARGE SCALE GENOMIC DNA]</scope>
    <source>
        <strain evidence="1 2">SYSU K30002</strain>
    </source>
</reference>
<dbReference type="Proteomes" id="UP000287910">
    <property type="component" value="Unassembled WGS sequence"/>
</dbReference>